<evidence type="ECO:0000313" key="3">
    <source>
        <dbReference type="Proteomes" id="UP000316096"/>
    </source>
</evidence>
<dbReference type="InterPro" id="IPR029016">
    <property type="entry name" value="GAF-like_dom_sf"/>
</dbReference>
<keyword evidence="1" id="KW-1133">Transmembrane helix</keyword>
<keyword evidence="1" id="KW-0472">Membrane</keyword>
<dbReference type="Proteomes" id="UP000316096">
    <property type="component" value="Unassembled WGS sequence"/>
</dbReference>
<gene>
    <name evidence="2" type="ORF">FB559_2540</name>
</gene>
<dbReference type="RefSeq" id="WP_141955769.1">
    <property type="nucleotide sequence ID" value="NZ_VFOZ01000001.1"/>
</dbReference>
<proteinExistence type="predicted"/>
<dbReference type="AlphaFoldDB" id="A0A543CIQ6"/>
<accession>A0A543CIQ6</accession>
<sequence>MSDPRKISRELPRLALYTVLWIMTVAGTLGGVVFGALGGSPGKHQVQNLLIAAACAIAPIAASAINQLRATKVRRAHLNDQKRAIVAFRSSLNTAHHYLGRLASATSDVTKIQLGGHFIQAVLSAASLLPSAPDTRSLFFRVTDAKMECDGFSAKDARSEASTTIFADDPSDPGGRNMFKMMREGQSLIYPDLTKDAPEGMRPNRSYRTFIAVAVTAGDLRFGALLVDSPEADSFSELDMAIMKTLGNLLGAGLALIPKKA</sequence>
<evidence type="ECO:0000313" key="2">
    <source>
        <dbReference type="EMBL" id="TQL96984.1"/>
    </source>
</evidence>
<dbReference type="SUPFAM" id="SSF55781">
    <property type="entry name" value="GAF domain-like"/>
    <property type="match status" value="1"/>
</dbReference>
<dbReference type="OrthoDB" id="4287662at2"/>
<organism evidence="2 3">
    <name type="scientific">Actinoallomurus bryophytorum</name>
    <dbReference type="NCBI Taxonomy" id="1490222"/>
    <lineage>
        <taxon>Bacteria</taxon>
        <taxon>Bacillati</taxon>
        <taxon>Actinomycetota</taxon>
        <taxon>Actinomycetes</taxon>
        <taxon>Streptosporangiales</taxon>
        <taxon>Thermomonosporaceae</taxon>
        <taxon>Actinoallomurus</taxon>
    </lineage>
</organism>
<dbReference type="Gene3D" id="3.30.450.40">
    <property type="match status" value="1"/>
</dbReference>
<evidence type="ECO:0008006" key="4">
    <source>
        <dbReference type="Google" id="ProtNLM"/>
    </source>
</evidence>
<reference evidence="2 3" key="1">
    <citation type="submission" date="2019-06" db="EMBL/GenBank/DDBJ databases">
        <title>Sequencing the genomes of 1000 actinobacteria strains.</title>
        <authorList>
            <person name="Klenk H.-P."/>
        </authorList>
    </citation>
    <scope>NUCLEOTIDE SEQUENCE [LARGE SCALE GENOMIC DNA]</scope>
    <source>
        <strain evidence="2 3">DSM 102200</strain>
    </source>
</reference>
<name>A0A543CIQ6_9ACTN</name>
<keyword evidence="1" id="KW-0812">Transmembrane</keyword>
<dbReference type="EMBL" id="VFOZ01000001">
    <property type="protein sequence ID" value="TQL96984.1"/>
    <property type="molecule type" value="Genomic_DNA"/>
</dbReference>
<feature type="transmembrane region" description="Helical" evidence="1">
    <location>
        <begin position="14"/>
        <end position="37"/>
    </location>
</feature>
<comment type="caution">
    <text evidence="2">The sequence shown here is derived from an EMBL/GenBank/DDBJ whole genome shotgun (WGS) entry which is preliminary data.</text>
</comment>
<feature type="transmembrane region" description="Helical" evidence="1">
    <location>
        <begin position="49"/>
        <end position="68"/>
    </location>
</feature>
<evidence type="ECO:0000256" key="1">
    <source>
        <dbReference type="SAM" id="Phobius"/>
    </source>
</evidence>
<protein>
    <recommendedName>
        <fullName evidence="4">GAF domain-containing protein</fullName>
    </recommendedName>
</protein>
<keyword evidence="3" id="KW-1185">Reference proteome</keyword>